<dbReference type="GO" id="GO:0004151">
    <property type="term" value="F:dihydroorotase activity"/>
    <property type="evidence" value="ECO:0007669"/>
    <property type="project" value="UniProtKB-EC"/>
</dbReference>
<evidence type="ECO:0000259" key="6">
    <source>
        <dbReference type="Pfam" id="PF01979"/>
    </source>
</evidence>
<evidence type="ECO:0000313" key="8">
    <source>
        <dbReference type="Proteomes" id="UP000054075"/>
    </source>
</evidence>
<dbReference type="InterPro" id="IPR032466">
    <property type="entry name" value="Metal_Hydrolase"/>
</dbReference>
<dbReference type="OrthoDB" id="5687299at2"/>
<feature type="domain" description="Amidohydrolase-related" evidence="6">
    <location>
        <begin position="33"/>
        <end position="352"/>
    </location>
</feature>
<comment type="similarity">
    <text evidence="3">Belongs to the metallo-dependent hydrolases superfamily. DHOase family. Class I DHOase subfamily.</text>
</comment>
<gene>
    <name evidence="7" type="primary">pyrC</name>
    <name evidence="7" type="ORF">RICGR_0102</name>
</gene>
<name>A8PKY8_9COXI</name>
<dbReference type="InterPro" id="IPR002195">
    <property type="entry name" value="Dihydroorotase_CS"/>
</dbReference>
<dbReference type="InterPro" id="IPR006680">
    <property type="entry name" value="Amidohydro-rel"/>
</dbReference>
<sequence length="409" mass="46286">MIQIKNVCTPENKRKNIVIESDQNIIIDAEHLLVFPGLIDPHVHFRTPGLEYKENWTTAAKASIKGGYTTVFDMPNTLPPTITKEALIEKKALIDKQLKAIGIPLRYHLFFGADKHHLHEIKKVNDKVIGIKVFMGCSTGGLVIDDEESLHAIFKLAAKENMLVAVHAEDEVRLKENRKKFRDVQSYSIHSEIRDESAAIIAVKKAIQLVRLYKTRLYILHVSTRQEIDLIAQAKEEGLPIFAETTPHHLFLNVNDYPDLAGKAIMNPPLRSSEHQRALFSAIKLGIIDTIGSDHAPHTQEEKAKPYGLCPSGVPGIETALPLLLEAYHQDLITLTDIVNLTSYRAKKIFHLTQCHDDYVLVDLSLGKKVQEKYLSTKCQWSPFRGRFLRGWPVITILKGRIYDLSKMT</sequence>
<accession>A8PKY8</accession>
<dbReference type="SUPFAM" id="SSF51338">
    <property type="entry name" value="Composite domain of metallo-dependent hydrolases"/>
    <property type="match status" value="1"/>
</dbReference>
<reference evidence="7" key="2">
    <citation type="submission" date="2007-10" db="EMBL/GenBank/DDBJ databases">
        <authorList>
            <person name="Myers G.S."/>
        </authorList>
    </citation>
    <scope>NUCLEOTIDE SEQUENCE [LARGE SCALE GENOMIC DNA]</scope>
</reference>
<proteinExistence type="inferred from homology"/>
<dbReference type="Gene3D" id="3.20.20.140">
    <property type="entry name" value="Metal-dependent hydrolases"/>
    <property type="match status" value="1"/>
</dbReference>
<comment type="function">
    <text evidence="2">Catalyzes the reversible cyclization of carbamoyl aspartate to dihydroorotate.</text>
</comment>
<comment type="caution">
    <text evidence="7">The sequence shown here is derived from an EMBL/GenBank/DDBJ whole genome shotgun (WGS) entry which is preliminary data.</text>
</comment>
<dbReference type="PANTHER" id="PTHR43668">
    <property type="entry name" value="ALLANTOINASE"/>
    <property type="match status" value="1"/>
</dbReference>
<dbReference type="InterPro" id="IPR011059">
    <property type="entry name" value="Metal-dep_hydrolase_composite"/>
</dbReference>
<organism evidence="7 8">
    <name type="scientific">Rickettsiella grylli</name>
    <dbReference type="NCBI Taxonomy" id="59196"/>
    <lineage>
        <taxon>Bacteria</taxon>
        <taxon>Pseudomonadati</taxon>
        <taxon>Pseudomonadota</taxon>
        <taxon>Gammaproteobacteria</taxon>
        <taxon>Legionellales</taxon>
        <taxon>Coxiellaceae</taxon>
        <taxon>Rickettsiella</taxon>
    </lineage>
</organism>
<dbReference type="GO" id="GO:0046872">
    <property type="term" value="F:metal ion binding"/>
    <property type="evidence" value="ECO:0007669"/>
    <property type="project" value="UniProtKB-KW"/>
</dbReference>
<dbReference type="PROSITE" id="PS00483">
    <property type="entry name" value="DIHYDROOROTASE_2"/>
    <property type="match status" value="1"/>
</dbReference>
<dbReference type="GO" id="GO:0006145">
    <property type="term" value="P:purine nucleobase catabolic process"/>
    <property type="evidence" value="ECO:0007669"/>
    <property type="project" value="TreeGrafter"/>
</dbReference>
<evidence type="ECO:0000256" key="3">
    <source>
        <dbReference type="ARBA" id="ARBA00010286"/>
    </source>
</evidence>
<dbReference type="SUPFAM" id="SSF51556">
    <property type="entry name" value="Metallo-dependent hydrolases"/>
    <property type="match status" value="1"/>
</dbReference>
<dbReference type="PANTHER" id="PTHR43668:SF4">
    <property type="entry name" value="ALLANTOINASE"/>
    <property type="match status" value="1"/>
</dbReference>
<dbReference type="eggNOG" id="COG0044">
    <property type="taxonomic scope" value="Bacteria"/>
</dbReference>
<dbReference type="EMBL" id="AAQJ02000001">
    <property type="protein sequence ID" value="EDP46556.1"/>
    <property type="molecule type" value="Genomic_DNA"/>
</dbReference>
<keyword evidence="8" id="KW-1185">Reference proteome</keyword>
<evidence type="ECO:0000256" key="5">
    <source>
        <dbReference type="ARBA" id="ARBA00022801"/>
    </source>
</evidence>
<dbReference type="AlphaFoldDB" id="A8PKY8"/>
<evidence type="ECO:0000256" key="2">
    <source>
        <dbReference type="ARBA" id="ARBA00002368"/>
    </source>
</evidence>
<keyword evidence="4" id="KW-0479">Metal-binding</keyword>
<dbReference type="InterPro" id="IPR050138">
    <property type="entry name" value="DHOase/Allantoinase_Hydrolase"/>
</dbReference>
<dbReference type="PROSITE" id="PS00482">
    <property type="entry name" value="DIHYDROOROTASE_1"/>
    <property type="match status" value="1"/>
</dbReference>
<dbReference type="EC" id="3.5.2.3" evidence="7"/>
<dbReference type="NCBIfam" id="TIGR00857">
    <property type="entry name" value="pyrC_multi"/>
    <property type="match status" value="1"/>
</dbReference>
<keyword evidence="5 7" id="KW-0378">Hydrolase</keyword>
<evidence type="ECO:0000256" key="1">
    <source>
        <dbReference type="ARBA" id="ARBA00001947"/>
    </source>
</evidence>
<evidence type="ECO:0000256" key="4">
    <source>
        <dbReference type="ARBA" id="ARBA00022723"/>
    </source>
</evidence>
<comment type="cofactor">
    <cofactor evidence="1">
        <name>Zn(2+)</name>
        <dbReference type="ChEBI" id="CHEBI:29105"/>
    </cofactor>
</comment>
<reference evidence="7" key="1">
    <citation type="submission" date="2006-04" db="EMBL/GenBank/DDBJ databases">
        <authorList>
            <person name="Seshadri R."/>
            <person name="Federici B.A."/>
        </authorList>
    </citation>
    <scope>NUCLEOTIDE SEQUENCE [LARGE SCALE GENOMIC DNA]</scope>
</reference>
<dbReference type="GO" id="GO:0005737">
    <property type="term" value="C:cytoplasm"/>
    <property type="evidence" value="ECO:0007669"/>
    <property type="project" value="TreeGrafter"/>
</dbReference>
<dbReference type="GO" id="GO:0004038">
    <property type="term" value="F:allantoinase activity"/>
    <property type="evidence" value="ECO:0007669"/>
    <property type="project" value="TreeGrafter"/>
</dbReference>
<dbReference type="RefSeq" id="WP_006035530.1">
    <property type="nucleotide sequence ID" value="NZ_AAQJ02000001.1"/>
</dbReference>
<protein>
    <submittedName>
        <fullName evidence="7">Dihydroorotase, multifunctional complex type</fullName>
        <ecNumber evidence="7">3.5.2.3</ecNumber>
    </submittedName>
</protein>
<dbReference type="Proteomes" id="UP000054075">
    <property type="component" value="Unassembled WGS sequence"/>
</dbReference>
<dbReference type="STRING" id="59196.RICGR_0102"/>
<evidence type="ECO:0000313" key="7">
    <source>
        <dbReference type="EMBL" id="EDP46556.1"/>
    </source>
</evidence>
<dbReference type="Pfam" id="PF01979">
    <property type="entry name" value="Amidohydro_1"/>
    <property type="match status" value="1"/>
</dbReference>